<proteinExistence type="predicted"/>
<keyword evidence="2" id="KW-0808">Transferase</keyword>
<name>A0A9W6P6D8_9ACTN</name>
<dbReference type="GO" id="GO:0008168">
    <property type="term" value="F:methyltransferase activity"/>
    <property type="evidence" value="ECO:0007669"/>
    <property type="project" value="UniProtKB-KW"/>
</dbReference>
<accession>A0A9W6P6D8</accession>
<dbReference type="SUPFAM" id="SSF53335">
    <property type="entry name" value="S-adenosyl-L-methionine-dependent methyltransferases"/>
    <property type="match status" value="1"/>
</dbReference>
<feature type="domain" description="Methyltransferase" evidence="1">
    <location>
        <begin position="48"/>
        <end position="141"/>
    </location>
</feature>
<dbReference type="Gene3D" id="3.40.50.150">
    <property type="entry name" value="Vaccinia Virus protein VP39"/>
    <property type="match status" value="1"/>
</dbReference>
<evidence type="ECO:0000259" key="1">
    <source>
        <dbReference type="Pfam" id="PF13649"/>
    </source>
</evidence>
<dbReference type="RefSeq" id="WP_285759167.1">
    <property type="nucleotide sequence ID" value="NZ_BSQG01000003.1"/>
</dbReference>
<protein>
    <submittedName>
        <fullName evidence="2">Methyltransferase</fullName>
    </submittedName>
</protein>
<dbReference type="InterPro" id="IPR029063">
    <property type="entry name" value="SAM-dependent_MTases_sf"/>
</dbReference>
<dbReference type="AlphaFoldDB" id="A0A9W6P6D8"/>
<keyword evidence="2" id="KW-0489">Methyltransferase</keyword>
<sequence>MSDDAIRVSGRSYEDLLSMNYDRWFGAAAPTDDCVRLLASLVADGGSVVELGIGTGRVALPLARSGVDVRGVEASKAMVERLREKAGDDVVPVSFGDFVDGPDEGGHALVYLVGGTLFELQSQEEQVRCLRNAALRLRPGGLFVFDAPLPEALESPRMSGGHVVPTGNEDLVVLYRRVHRSTQRYESHYVVTTGEGVHHVHVPFRYAGAGELDLMAEAAGLHLRDRYGDWSGRPLADDSLYHVSVYQKTP</sequence>
<gene>
    <name evidence="2" type="ORF">Nans01_22230</name>
</gene>
<dbReference type="InterPro" id="IPR041698">
    <property type="entry name" value="Methyltransf_25"/>
</dbReference>
<evidence type="ECO:0000313" key="3">
    <source>
        <dbReference type="Proteomes" id="UP001165092"/>
    </source>
</evidence>
<dbReference type="Proteomes" id="UP001165092">
    <property type="component" value="Unassembled WGS sequence"/>
</dbReference>
<evidence type="ECO:0000313" key="2">
    <source>
        <dbReference type="EMBL" id="GLU47872.1"/>
    </source>
</evidence>
<dbReference type="CDD" id="cd02440">
    <property type="entry name" value="AdoMet_MTases"/>
    <property type="match status" value="1"/>
</dbReference>
<organism evidence="2 3">
    <name type="scientific">Nocardiopsis ansamitocini</name>
    <dbReference type="NCBI Taxonomy" id="1670832"/>
    <lineage>
        <taxon>Bacteria</taxon>
        <taxon>Bacillati</taxon>
        <taxon>Actinomycetota</taxon>
        <taxon>Actinomycetes</taxon>
        <taxon>Streptosporangiales</taxon>
        <taxon>Nocardiopsidaceae</taxon>
        <taxon>Nocardiopsis</taxon>
    </lineage>
</organism>
<dbReference type="Pfam" id="PF13649">
    <property type="entry name" value="Methyltransf_25"/>
    <property type="match status" value="1"/>
</dbReference>
<reference evidence="2" key="1">
    <citation type="submission" date="2023-02" db="EMBL/GenBank/DDBJ databases">
        <title>Nocardiopsis ansamitocini NBRC 112285.</title>
        <authorList>
            <person name="Ichikawa N."/>
            <person name="Sato H."/>
            <person name="Tonouchi N."/>
        </authorList>
    </citation>
    <scope>NUCLEOTIDE SEQUENCE</scope>
    <source>
        <strain evidence="2">NBRC 112285</strain>
    </source>
</reference>
<dbReference type="GO" id="GO:0032259">
    <property type="term" value="P:methylation"/>
    <property type="evidence" value="ECO:0007669"/>
    <property type="project" value="UniProtKB-KW"/>
</dbReference>
<keyword evidence="3" id="KW-1185">Reference proteome</keyword>
<comment type="caution">
    <text evidence="2">The sequence shown here is derived from an EMBL/GenBank/DDBJ whole genome shotgun (WGS) entry which is preliminary data.</text>
</comment>
<dbReference type="EMBL" id="BSQG01000003">
    <property type="protein sequence ID" value="GLU47872.1"/>
    <property type="molecule type" value="Genomic_DNA"/>
</dbReference>